<sequence length="1056" mass="116973">MESVNNAKAPPGASGRRLLPHVVDEIAAKEPDRIIYSFTRSKDPKHGFQNVTAQELARAINRCAWYMVQELGTPGQGFPTIAYMGPQDIVYAILILASVKAGYKTLLSSVRNTFEAHLHLLEETDCQIFAKPASFPLPTIDQIVDIRPMKIISIPGLEYWLGRNNEYDTHGHFAYTKTYASARLEPLCVLHTSGSTGMPKPIIHTHGCASAIDAYSSLSSIGLQPVYPGTCKGRRVYLGFPLFHVAGIANFISGPLFVGYTVVLGPYPPSPEVINGIHVFGDVQEACLPPATLCDLSENPEYLRNLSLLDRVVTGGGPLPRQTGDLLAAKTNLLNCIGTTECGGLPVQDCFEDWQYIKLSPCLGQEYRHFSGDLFEQVIVRRDDLEAYQGVFSTFPDLQEWHMKDLYSPHPSKEGLWLYRGRTDDIITFSTGEKLNPLEMEGIIQYHPSVKACLVCGVGRFQASLLVEAVKPPNNDEEERQLIDDIWSQIQKANTSSPSYARIHRHMVLVPPPEKPFARAGKGTIKRTTTIDSFKDELNALYAAGRGQSPRQGVDKAPPENESPRALHHDFEIETIEGLIHDVLAKSTDIDVSKLDPHQDFFNLGLDSLQATEITRCINQYLSSRNAKPEITTQTVYSNPSLSGLSSSISSHYGKQQSPLPAVDRTEKMEKLYRDITREVSTSNRTFESPDAAYISILLTGATGQLGSYVLDCLQKETRVSHIYCLNRGADGAQRQSSGQESRGLGQLDPSRVSHLTANLAQPYLGLKLEDYSHLTKQITHLVHVAWKVDFNLALESFLEHIVGVQRLLEFCSNTRFGAHLFFVSSISAVGGLTGNISEKIYKEWHAPIPTGYGQSKFLAERMIDTISTRVGIPATICRVGQIAGPTSVAGMWPKQEWLPSLLATSKELGVLPESLGNNNGLDWIPVDIVGQIISDSVAKTARHQDGRTRVLHVSNPTTVDWSDLVNIISAKFKPEMKIVTLQIWVNKLHECLTRGDNAAQVPAVKLYDFFLGLLDSGHTATHLEVGGQLKPWEDLLSSKAVQRSWMENWIRQWGY</sequence>
<dbReference type="InterPro" id="IPR020845">
    <property type="entry name" value="AMP-binding_CS"/>
</dbReference>
<feature type="region of interest" description="Disordered" evidence="4">
    <location>
        <begin position="545"/>
        <end position="564"/>
    </location>
</feature>
<keyword evidence="7" id="KW-1185">Reference proteome</keyword>
<evidence type="ECO:0000256" key="4">
    <source>
        <dbReference type="SAM" id="MobiDB-lite"/>
    </source>
</evidence>
<dbReference type="PROSITE" id="PS50075">
    <property type="entry name" value="CARRIER"/>
    <property type="match status" value="1"/>
</dbReference>
<dbReference type="Gene3D" id="3.40.50.12780">
    <property type="entry name" value="N-terminal domain of ligase-like"/>
    <property type="match status" value="1"/>
</dbReference>
<dbReference type="SMART" id="SM00823">
    <property type="entry name" value="PKS_PP"/>
    <property type="match status" value="1"/>
</dbReference>
<keyword evidence="1" id="KW-0596">Phosphopantetheine</keyword>
<dbReference type="PROSITE" id="PS00455">
    <property type="entry name" value="AMP_BINDING"/>
    <property type="match status" value="1"/>
</dbReference>
<dbReference type="SUPFAM" id="SSF56801">
    <property type="entry name" value="Acetyl-CoA synthetase-like"/>
    <property type="match status" value="1"/>
</dbReference>
<organism evidence="6 7">
    <name type="scientific">Clonostachys rhizophaga</name>
    <dbReference type="NCBI Taxonomy" id="160324"/>
    <lineage>
        <taxon>Eukaryota</taxon>
        <taxon>Fungi</taxon>
        <taxon>Dikarya</taxon>
        <taxon>Ascomycota</taxon>
        <taxon>Pezizomycotina</taxon>
        <taxon>Sordariomycetes</taxon>
        <taxon>Hypocreomycetidae</taxon>
        <taxon>Hypocreales</taxon>
        <taxon>Bionectriaceae</taxon>
        <taxon>Clonostachys</taxon>
    </lineage>
</organism>
<protein>
    <recommendedName>
        <fullName evidence="5">Carrier domain-containing protein</fullName>
    </recommendedName>
</protein>
<dbReference type="InterPro" id="IPR013120">
    <property type="entry name" value="FAR_NAD-bd"/>
</dbReference>
<evidence type="ECO:0000313" key="7">
    <source>
        <dbReference type="Proteomes" id="UP000696573"/>
    </source>
</evidence>
<reference evidence="6" key="1">
    <citation type="submission" date="2021-10" db="EMBL/GenBank/DDBJ databases">
        <authorList>
            <person name="Piombo E."/>
        </authorList>
    </citation>
    <scope>NUCLEOTIDE SEQUENCE</scope>
</reference>
<dbReference type="EMBL" id="CABFNQ020000654">
    <property type="protein sequence ID" value="CAH0021543.1"/>
    <property type="molecule type" value="Genomic_DNA"/>
</dbReference>
<gene>
    <name evidence="6" type="ORF">CRHIZ90672A_00011875</name>
</gene>
<dbReference type="PANTHER" id="PTHR43439:SF2">
    <property type="entry name" value="ENZYME, PUTATIVE (JCVI)-RELATED"/>
    <property type="match status" value="1"/>
</dbReference>
<dbReference type="GO" id="GO:0031177">
    <property type="term" value="F:phosphopantetheine binding"/>
    <property type="evidence" value="ECO:0007669"/>
    <property type="project" value="InterPro"/>
</dbReference>
<dbReference type="Gene3D" id="3.40.50.720">
    <property type="entry name" value="NAD(P)-binding Rossmann-like Domain"/>
    <property type="match status" value="1"/>
</dbReference>
<dbReference type="Gene3D" id="1.10.1200.10">
    <property type="entry name" value="ACP-like"/>
    <property type="match status" value="1"/>
</dbReference>
<proteinExistence type="predicted"/>
<dbReference type="Proteomes" id="UP000696573">
    <property type="component" value="Unassembled WGS sequence"/>
</dbReference>
<dbReference type="Pfam" id="PF23562">
    <property type="entry name" value="AMP-binding_C_3"/>
    <property type="match status" value="1"/>
</dbReference>
<dbReference type="SUPFAM" id="SSF51735">
    <property type="entry name" value="NAD(P)-binding Rossmann-fold domains"/>
    <property type="match status" value="1"/>
</dbReference>
<name>A0A9N9VCG1_9HYPO</name>
<comment type="caution">
    <text evidence="6">The sequence shown here is derived from an EMBL/GenBank/DDBJ whole genome shotgun (WGS) entry which is preliminary data.</text>
</comment>
<keyword evidence="2" id="KW-0597">Phosphoprotein</keyword>
<keyword evidence="3" id="KW-0521">NADP</keyword>
<feature type="compositionally biased region" description="Basic and acidic residues" evidence="4">
    <location>
        <begin position="553"/>
        <end position="564"/>
    </location>
</feature>
<evidence type="ECO:0000313" key="6">
    <source>
        <dbReference type="EMBL" id="CAH0021543.1"/>
    </source>
</evidence>
<evidence type="ECO:0000259" key="5">
    <source>
        <dbReference type="PROSITE" id="PS50075"/>
    </source>
</evidence>
<dbReference type="InterPro" id="IPR042099">
    <property type="entry name" value="ANL_N_sf"/>
</dbReference>
<dbReference type="InterPro" id="IPR051414">
    <property type="entry name" value="Adenylate-forming_Reductase"/>
</dbReference>
<dbReference type="InterPro" id="IPR000873">
    <property type="entry name" value="AMP-dep_synth/lig_dom"/>
</dbReference>
<dbReference type="Pfam" id="PF00550">
    <property type="entry name" value="PP-binding"/>
    <property type="match status" value="1"/>
</dbReference>
<dbReference type="Pfam" id="PF00501">
    <property type="entry name" value="AMP-binding"/>
    <property type="match status" value="1"/>
</dbReference>
<dbReference type="AlphaFoldDB" id="A0A9N9VCG1"/>
<dbReference type="InterPro" id="IPR036736">
    <property type="entry name" value="ACP-like_sf"/>
</dbReference>
<dbReference type="PANTHER" id="PTHR43439">
    <property type="entry name" value="PHENYLACETATE-COENZYME A LIGASE"/>
    <property type="match status" value="1"/>
</dbReference>
<dbReference type="InterPro" id="IPR009081">
    <property type="entry name" value="PP-bd_ACP"/>
</dbReference>
<accession>A0A9N9VCG1</accession>
<dbReference type="Pfam" id="PF07993">
    <property type="entry name" value="NAD_binding_4"/>
    <property type="match status" value="1"/>
</dbReference>
<dbReference type="InterPro" id="IPR036291">
    <property type="entry name" value="NAD(P)-bd_dom_sf"/>
</dbReference>
<evidence type="ECO:0000256" key="1">
    <source>
        <dbReference type="ARBA" id="ARBA00022450"/>
    </source>
</evidence>
<feature type="domain" description="Carrier" evidence="5">
    <location>
        <begin position="574"/>
        <end position="653"/>
    </location>
</feature>
<evidence type="ECO:0000256" key="3">
    <source>
        <dbReference type="ARBA" id="ARBA00022857"/>
    </source>
</evidence>
<dbReference type="OrthoDB" id="429813at2759"/>
<dbReference type="SUPFAM" id="SSF47336">
    <property type="entry name" value="ACP-like"/>
    <property type="match status" value="1"/>
</dbReference>
<dbReference type="InterPro" id="IPR020806">
    <property type="entry name" value="PKS_PP-bd"/>
</dbReference>
<evidence type="ECO:0000256" key="2">
    <source>
        <dbReference type="ARBA" id="ARBA00022553"/>
    </source>
</evidence>